<dbReference type="AlphaFoldDB" id="A0A0F9K2P2"/>
<proteinExistence type="predicted"/>
<dbReference type="EMBL" id="LAZR01016204">
    <property type="protein sequence ID" value="KKM05508.1"/>
    <property type="molecule type" value="Genomic_DNA"/>
</dbReference>
<comment type="caution">
    <text evidence="1">The sequence shown here is derived from an EMBL/GenBank/DDBJ whole genome shotgun (WGS) entry which is preliminary data.</text>
</comment>
<name>A0A0F9K2P2_9ZZZZ</name>
<protein>
    <submittedName>
        <fullName evidence="1">Uncharacterized protein</fullName>
    </submittedName>
</protein>
<organism evidence="1">
    <name type="scientific">marine sediment metagenome</name>
    <dbReference type="NCBI Taxonomy" id="412755"/>
    <lineage>
        <taxon>unclassified sequences</taxon>
        <taxon>metagenomes</taxon>
        <taxon>ecological metagenomes</taxon>
    </lineage>
</organism>
<reference evidence="1" key="1">
    <citation type="journal article" date="2015" name="Nature">
        <title>Complex archaea that bridge the gap between prokaryotes and eukaryotes.</title>
        <authorList>
            <person name="Spang A."/>
            <person name="Saw J.H."/>
            <person name="Jorgensen S.L."/>
            <person name="Zaremba-Niedzwiedzka K."/>
            <person name="Martijn J."/>
            <person name="Lind A.E."/>
            <person name="van Eijk R."/>
            <person name="Schleper C."/>
            <person name="Guy L."/>
            <person name="Ettema T.J."/>
        </authorList>
    </citation>
    <scope>NUCLEOTIDE SEQUENCE</scope>
</reference>
<sequence>MAKSKLKRGKWAQPHDTMQIYISGPTMLIDRETKIRVGTDYYLPNALLGYGAGWWVVLRIMQNSIEFQQHHTGLIEKFKKADLKIHLQFVL</sequence>
<evidence type="ECO:0000313" key="1">
    <source>
        <dbReference type="EMBL" id="KKM05508.1"/>
    </source>
</evidence>
<accession>A0A0F9K2P2</accession>
<gene>
    <name evidence="1" type="ORF">LCGC14_1753370</name>
</gene>